<dbReference type="OrthoDB" id="2106152at2759"/>
<sequence>MTTTTTMTASTTTSTHRPYLEALQRDGFVVVRSILTPSEVATLREAATEVTLRTRNGKWPYLRSVPKQFPPWPSTPPPSSEGGIWGVQHLMHPEMPHREKFIKTYFSPKILSVAEELLGLSASKKEATSNDATHEELLVMELFNLLVAPENIPFELRWHRDDISETVTPEQELQLLQQKSPEGKQSHAQYNLSLCPDASLIVVPGSHRRVRTDIERAADPYEATLPNQLIVRLEPGDAVFYDSNILHRGIYQPKVEGGEEIRLTLHGSLGLKDRSGNSDKVRATAVLQHGIGFWIDREDASLGAGERAEKMRANLISLGRGENVGYSLQG</sequence>
<evidence type="ECO:0000313" key="1">
    <source>
        <dbReference type="EMBL" id="RAO70705.1"/>
    </source>
</evidence>
<dbReference type="RefSeq" id="XP_040735221.1">
    <property type="nucleotide sequence ID" value="XM_040879334.1"/>
</dbReference>
<dbReference type="Proteomes" id="UP000249363">
    <property type="component" value="Unassembled WGS sequence"/>
</dbReference>
<organism evidence="1 2">
    <name type="scientific">Talaromyces amestolkiae</name>
    <dbReference type="NCBI Taxonomy" id="1196081"/>
    <lineage>
        <taxon>Eukaryota</taxon>
        <taxon>Fungi</taxon>
        <taxon>Dikarya</taxon>
        <taxon>Ascomycota</taxon>
        <taxon>Pezizomycotina</taxon>
        <taxon>Eurotiomycetes</taxon>
        <taxon>Eurotiomycetidae</taxon>
        <taxon>Eurotiales</taxon>
        <taxon>Trichocomaceae</taxon>
        <taxon>Talaromyces</taxon>
        <taxon>Talaromyces sect. Talaromyces</taxon>
    </lineage>
</organism>
<dbReference type="Pfam" id="PF05721">
    <property type="entry name" value="PhyH"/>
    <property type="match status" value="1"/>
</dbReference>
<dbReference type="InterPro" id="IPR008775">
    <property type="entry name" value="Phytyl_CoA_dOase-like"/>
</dbReference>
<dbReference type="SUPFAM" id="SSF51197">
    <property type="entry name" value="Clavaminate synthase-like"/>
    <property type="match status" value="1"/>
</dbReference>
<accession>A0A364L4G6</accession>
<dbReference type="STRING" id="1196081.A0A364L4G6"/>
<keyword evidence="2" id="KW-1185">Reference proteome</keyword>
<dbReference type="PANTHER" id="PTHR40470">
    <property type="entry name" value="PHYTANOYL-COA DIOXYGENASE FAMILY PROTEIN (AFU_ORTHOLOGUE AFUA_2G15850)"/>
    <property type="match status" value="1"/>
</dbReference>
<reference evidence="1 2" key="1">
    <citation type="journal article" date="2017" name="Biotechnol. Biofuels">
        <title>Differential beta-glucosidase expression as a function of carbon source availability in Talaromyces amestolkiae: a genomic and proteomic approach.</title>
        <authorList>
            <person name="de Eugenio L.I."/>
            <person name="Mendez-Liter J.A."/>
            <person name="Nieto-Dominguez M."/>
            <person name="Alonso L."/>
            <person name="Gil-Munoz J."/>
            <person name="Barriuso J."/>
            <person name="Prieto A."/>
            <person name="Martinez M.J."/>
        </authorList>
    </citation>
    <scope>NUCLEOTIDE SEQUENCE [LARGE SCALE GENOMIC DNA]</scope>
    <source>
        <strain evidence="1 2">CIB</strain>
    </source>
</reference>
<evidence type="ECO:0000313" key="2">
    <source>
        <dbReference type="Proteomes" id="UP000249363"/>
    </source>
</evidence>
<dbReference type="AlphaFoldDB" id="A0A364L4G6"/>
<name>A0A364L4G6_TALAM</name>
<evidence type="ECO:0008006" key="3">
    <source>
        <dbReference type="Google" id="ProtNLM"/>
    </source>
</evidence>
<protein>
    <recommendedName>
        <fullName evidence="3">Phytanoyl-CoA dioxygenase family protein</fullName>
    </recommendedName>
</protein>
<dbReference type="Gene3D" id="2.60.120.620">
    <property type="entry name" value="q2cbj1_9rhob like domain"/>
    <property type="match status" value="1"/>
</dbReference>
<gene>
    <name evidence="1" type="ORF">BHQ10_006717</name>
</gene>
<comment type="caution">
    <text evidence="1">The sequence shown here is derived from an EMBL/GenBank/DDBJ whole genome shotgun (WGS) entry which is preliminary data.</text>
</comment>
<dbReference type="GeneID" id="63795933"/>
<dbReference type="EMBL" id="MIKG01000013">
    <property type="protein sequence ID" value="RAO70705.1"/>
    <property type="molecule type" value="Genomic_DNA"/>
</dbReference>
<proteinExistence type="predicted"/>
<dbReference type="PANTHER" id="PTHR40470:SF1">
    <property type="entry name" value="PHYTANOYL-COA DIOXYGENASE FAMILY PROTEIN (AFU_ORTHOLOGUE AFUA_2G15850)"/>
    <property type="match status" value="1"/>
</dbReference>